<dbReference type="InterPro" id="IPR011701">
    <property type="entry name" value="MFS"/>
</dbReference>
<dbReference type="Proteomes" id="UP000785679">
    <property type="component" value="Unassembled WGS sequence"/>
</dbReference>
<feature type="transmembrane region" description="Helical" evidence="2">
    <location>
        <begin position="37"/>
        <end position="56"/>
    </location>
</feature>
<keyword evidence="2" id="KW-1133">Transmembrane helix</keyword>
<keyword evidence="4" id="KW-1185">Reference proteome</keyword>
<keyword evidence="2" id="KW-0472">Membrane</keyword>
<dbReference type="EMBL" id="RRYP01004125">
    <property type="protein sequence ID" value="TNV83138.1"/>
    <property type="molecule type" value="Genomic_DNA"/>
</dbReference>
<dbReference type="OrthoDB" id="289546at2759"/>
<dbReference type="InterPro" id="IPR036259">
    <property type="entry name" value="MFS_trans_sf"/>
</dbReference>
<organism evidence="3 4">
    <name type="scientific">Halteria grandinella</name>
    <dbReference type="NCBI Taxonomy" id="5974"/>
    <lineage>
        <taxon>Eukaryota</taxon>
        <taxon>Sar</taxon>
        <taxon>Alveolata</taxon>
        <taxon>Ciliophora</taxon>
        <taxon>Intramacronucleata</taxon>
        <taxon>Spirotrichea</taxon>
        <taxon>Stichotrichia</taxon>
        <taxon>Sporadotrichida</taxon>
        <taxon>Halteriidae</taxon>
        <taxon>Halteria</taxon>
    </lineage>
</organism>
<dbReference type="Gene3D" id="1.20.1250.20">
    <property type="entry name" value="MFS general substrate transporter like domains"/>
    <property type="match status" value="1"/>
</dbReference>
<feature type="transmembrane region" description="Helical" evidence="2">
    <location>
        <begin position="198"/>
        <end position="218"/>
    </location>
</feature>
<dbReference type="Pfam" id="PF07690">
    <property type="entry name" value="MFS_1"/>
    <property type="match status" value="1"/>
</dbReference>
<feature type="transmembrane region" description="Helical" evidence="2">
    <location>
        <begin position="170"/>
        <end position="191"/>
    </location>
</feature>
<feature type="transmembrane region" description="Helical" evidence="2">
    <location>
        <begin position="108"/>
        <end position="129"/>
    </location>
</feature>
<evidence type="ECO:0000313" key="3">
    <source>
        <dbReference type="EMBL" id="TNV83138.1"/>
    </source>
</evidence>
<gene>
    <name evidence="3" type="ORF">FGO68_gene17752</name>
</gene>
<evidence type="ECO:0000256" key="2">
    <source>
        <dbReference type="SAM" id="Phobius"/>
    </source>
</evidence>
<sequence length="245" mass="27247">MAKSGLKLTDYGSTKERESSPIIPDQAIDSGTGQPEIAWAGISLAIYTGLLTPMITEAVESEAKREGKESSSNDQLMLSMYAMVCLGIGEIVGSLTIGRIIDKMGNKVCSLITLALIAIQTLLTVWFIYSWTFGPLVFAMTFVWGLQDSVVNTHMSEVLGFEFEDNTRPFSVFNIVQSITVFCFLVVEAYVNTRSQYYSFNILCGILGMLMCGLMFFFPYTHDDPKGHQELEEEQSERHTHSAIN</sequence>
<dbReference type="SUPFAM" id="SSF103473">
    <property type="entry name" value="MFS general substrate transporter"/>
    <property type="match status" value="1"/>
</dbReference>
<protein>
    <submittedName>
        <fullName evidence="3">Uncharacterized protein</fullName>
    </submittedName>
</protein>
<evidence type="ECO:0000256" key="1">
    <source>
        <dbReference type="SAM" id="MobiDB-lite"/>
    </source>
</evidence>
<name>A0A8J8NX07_HALGN</name>
<feature type="region of interest" description="Disordered" evidence="1">
    <location>
        <begin position="1"/>
        <end position="27"/>
    </location>
</feature>
<keyword evidence="2" id="KW-0812">Transmembrane</keyword>
<accession>A0A8J8NX07</accession>
<comment type="caution">
    <text evidence="3">The sequence shown here is derived from an EMBL/GenBank/DDBJ whole genome shotgun (WGS) entry which is preliminary data.</text>
</comment>
<feature type="transmembrane region" description="Helical" evidence="2">
    <location>
        <begin position="76"/>
        <end position="96"/>
    </location>
</feature>
<evidence type="ECO:0000313" key="4">
    <source>
        <dbReference type="Proteomes" id="UP000785679"/>
    </source>
</evidence>
<dbReference type="AlphaFoldDB" id="A0A8J8NX07"/>
<dbReference type="GO" id="GO:0022857">
    <property type="term" value="F:transmembrane transporter activity"/>
    <property type="evidence" value="ECO:0007669"/>
    <property type="project" value="InterPro"/>
</dbReference>
<reference evidence="3" key="1">
    <citation type="submission" date="2019-06" db="EMBL/GenBank/DDBJ databases">
        <authorList>
            <person name="Zheng W."/>
        </authorList>
    </citation>
    <scope>NUCLEOTIDE SEQUENCE</scope>
    <source>
        <strain evidence="3">QDHG01</strain>
    </source>
</reference>
<proteinExistence type="predicted"/>